<reference evidence="2 3" key="1">
    <citation type="submission" date="2024-09" db="EMBL/GenBank/DDBJ databases">
        <authorList>
            <person name="Sun Q."/>
            <person name="Mori K."/>
        </authorList>
    </citation>
    <scope>NUCLEOTIDE SEQUENCE [LARGE SCALE GENOMIC DNA]</scope>
    <source>
        <strain evidence="2 3">CCM 7904</strain>
    </source>
</reference>
<feature type="region of interest" description="Disordered" evidence="1">
    <location>
        <begin position="185"/>
        <end position="263"/>
    </location>
</feature>
<feature type="non-terminal residue" evidence="2">
    <location>
        <position position="1"/>
    </location>
</feature>
<dbReference type="RefSeq" id="WP_378925991.1">
    <property type="nucleotide sequence ID" value="NZ_JBHLWQ010000029.1"/>
</dbReference>
<evidence type="ECO:0000313" key="3">
    <source>
        <dbReference type="Proteomes" id="UP001589795"/>
    </source>
</evidence>
<gene>
    <name evidence="2" type="ORF">ACFFIZ_02680</name>
</gene>
<evidence type="ECO:0000256" key="1">
    <source>
        <dbReference type="SAM" id="MobiDB-lite"/>
    </source>
</evidence>
<feature type="compositionally biased region" description="Basic and acidic residues" evidence="1">
    <location>
        <begin position="216"/>
        <end position="229"/>
    </location>
</feature>
<accession>A0ABV6CGX6</accession>
<dbReference type="EMBL" id="JBHLWQ010000029">
    <property type="protein sequence ID" value="MFC0199256.1"/>
    <property type="molecule type" value="Genomic_DNA"/>
</dbReference>
<sequence>PQSHWPRPSCSGCDQERVLTLKGALDFEYRVEKDGARLDVVNTKMKDASPPDDLHFTLESVHLQGDAVSAVLRQADAPPRKERRTPTQTLAIKTYQDAARTHGVWSGSGSSFRGVHVDQWRDAFYAKHTGDNAGAKRQAFHRVRTELVNSGTMTVQDDVYLVVDQTALASIFAAAGSGVTRVTERDTAEDVTAPDTRRERDTRDMPLRAVTLSRPDCARDVQERGDNAECHPVTHTGRGPSLSDFDDPNAGYWPDVTNDRSNL</sequence>
<evidence type="ECO:0000313" key="2">
    <source>
        <dbReference type="EMBL" id="MFC0199256.1"/>
    </source>
</evidence>
<dbReference type="Proteomes" id="UP001589795">
    <property type="component" value="Unassembled WGS sequence"/>
</dbReference>
<organism evidence="2 3">
    <name type="scientific">Paracoccus rhizosphaerae</name>
    <dbReference type="NCBI Taxonomy" id="1133347"/>
    <lineage>
        <taxon>Bacteria</taxon>
        <taxon>Pseudomonadati</taxon>
        <taxon>Pseudomonadota</taxon>
        <taxon>Alphaproteobacteria</taxon>
        <taxon>Rhodobacterales</taxon>
        <taxon>Paracoccaceae</taxon>
        <taxon>Paracoccus</taxon>
    </lineage>
</organism>
<feature type="compositionally biased region" description="Basic and acidic residues" evidence="1">
    <location>
        <begin position="195"/>
        <end position="206"/>
    </location>
</feature>
<keyword evidence="3" id="KW-1185">Reference proteome</keyword>
<name>A0ABV6CGX6_9RHOB</name>
<protein>
    <submittedName>
        <fullName evidence="2">Uncharacterized protein</fullName>
    </submittedName>
</protein>
<proteinExistence type="predicted"/>
<comment type="caution">
    <text evidence="2">The sequence shown here is derived from an EMBL/GenBank/DDBJ whole genome shotgun (WGS) entry which is preliminary data.</text>
</comment>